<protein>
    <submittedName>
        <fullName evidence="1">Uncharacterized protein</fullName>
    </submittedName>
</protein>
<name>A0A381SE49_9ZZZZ</name>
<accession>A0A381SE49</accession>
<evidence type="ECO:0000313" key="1">
    <source>
        <dbReference type="EMBL" id="SVA00577.1"/>
    </source>
</evidence>
<reference evidence="1" key="1">
    <citation type="submission" date="2018-05" db="EMBL/GenBank/DDBJ databases">
        <authorList>
            <person name="Lanie J.A."/>
            <person name="Ng W.-L."/>
            <person name="Kazmierczak K.M."/>
            <person name="Andrzejewski T.M."/>
            <person name="Davidsen T.M."/>
            <person name="Wayne K.J."/>
            <person name="Tettelin H."/>
            <person name="Glass J.I."/>
            <person name="Rusch D."/>
            <person name="Podicherti R."/>
            <person name="Tsui H.-C.T."/>
            <person name="Winkler M.E."/>
        </authorList>
    </citation>
    <scope>NUCLEOTIDE SEQUENCE</scope>
</reference>
<dbReference type="EMBL" id="UINC01002817">
    <property type="protein sequence ID" value="SVA00577.1"/>
    <property type="molecule type" value="Genomic_DNA"/>
</dbReference>
<dbReference type="AlphaFoldDB" id="A0A381SE49"/>
<organism evidence="1">
    <name type="scientific">marine metagenome</name>
    <dbReference type="NCBI Taxonomy" id="408172"/>
    <lineage>
        <taxon>unclassified sequences</taxon>
        <taxon>metagenomes</taxon>
        <taxon>ecological metagenomes</taxon>
    </lineage>
</organism>
<proteinExistence type="predicted"/>
<gene>
    <name evidence="1" type="ORF">METZ01_LOCUS53431</name>
</gene>
<sequence length="237" mass="26175">MFVPCASDPAAGAAGECAQCEEEAVSTRLGIELTVEPAFTARAYRTRNIVCGQYASWAAEMHMLRMSVVSYFECPDSVLDHLARGTGRLAEESRKRSPRFSINFRGVDDGRNAVGGNQERGNIYLDFQQTDPNHPLILLHREALKMLDELPGVVSPPQQEDFHPKIDLLNHADLPAPVMADAAEFARGVAIDVGVPSVARAWRLVLLRYHSDAAGNDWSNGSWASDIRWEHLSSYVL</sequence>